<feature type="region of interest" description="Disordered" evidence="1">
    <location>
        <begin position="1"/>
        <end position="21"/>
    </location>
</feature>
<dbReference type="Proteomes" id="UP000704712">
    <property type="component" value="Unassembled WGS sequence"/>
</dbReference>
<evidence type="ECO:0000313" key="2">
    <source>
        <dbReference type="EMBL" id="KAF4142097.1"/>
    </source>
</evidence>
<reference evidence="2" key="1">
    <citation type="submission" date="2020-03" db="EMBL/GenBank/DDBJ databases">
        <title>Hybrid Assembly of Korean Phytophthora infestans isolates.</title>
        <authorList>
            <person name="Prokchorchik M."/>
            <person name="Lee Y."/>
            <person name="Seo J."/>
            <person name="Cho J.-H."/>
            <person name="Park Y.-E."/>
            <person name="Jang D.-C."/>
            <person name="Im J.-S."/>
            <person name="Choi J.-G."/>
            <person name="Park H.-J."/>
            <person name="Lee G.-B."/>
            <person name="Lee Y.-G."/>
            <person name="Hong S.-Y."/>
            <person name="Cho K."/>
            <person name="Sohn K.H."/>
        </authorList>
    </citation>
    <scope>NUCLEOTIDE SEQUENCE</scope>
    <source>
        <strain evidence="2">KR_2_A2</strain>
    </source>
</reference>
<evidence type="ECO:0000313" key="3">
    <source>
        <dbReference type="Proteomes" id="UP000704712"/>
    </source>
</evidence>
<evidence type="ECO:0000256" key="1">
    <source>
        <dbReference type="SAM" id="MobiDB-lite"/>
    </source>
</evidence>
<gene>
    <name evidence="2" type="ORF">GN958_ATG08731</name>
</gene>
<comment type="caution">
    <text evidence="2">The sequence shown here is derived from an EMBL/GenBank/DDBJ whole genome shotgun (WGS) entry which is preliminary data.</text>
</comment>
<dbReference type="AlphaFoldDB" id="A0A8S9URA6"/>
<name>A0A8S9URA6_PHYIN</name>
<proteinExistence type="predicted"/>
<protein>
    <submittedName>
        <fullName evidence="2">Uncharacterized protein</fullName>
    </submittedName>
</protein>
<sequence>PTFAPTTVTPARVEDKESVPTNYEENWLQSTPFQAYHEARQVSDDDVLATVQTLHRAGAKRKRILQYVMENMTVVPQMKDVHNLVARLQSESYVYPEIEKRFCIVFWRTSHHGMVS</sequence>
<feature type="non-terminal residue" evidence="2">
    <location>
        <position position="1"/>
    </location>
</feature>
<organism evidence="2 3">
    <name type="scientific">Phytophthora infestans</name>
    <name type="common">Potato late blight agent</name>
    <name type="synonym">Botrytis infestans</name>
    <dbReference type="NCBI Taxonomy" id="4787"/>
    <lineage>
        <taxon>Eukaryota</taxon>
        <taxon>Sar</taxon>
        <taxon>Stramenopiles</taxon>
        <taxon>Oomycota</taxon>
        <taxon>Peronosporomycetes</taxon>
        <taxon>Peronosporales</taxon>
        <taxon>Peronosporaceae</taxon>
        <taxon>Phytophthora</taxon>
    </lineage>
</organism>
<dbReference type="EMBL" id="JAACNO010001215">
    <property type="protein sequence ID" value="KAF4142097.1"/>
    <property type="molecule type" value="Genomic_DNA"/>
</dbReference>
<accession>A0A8S9URA6</accession>